<dbReference type="NCBIfam" id="NF045645">
    <property type="entry name" value="DVU_1557_fam"/>
    <property type="match status" value="1"/>
</dbReference>
<dbReference type="AlphaFoldDB" id="C8W6Q2"/>
<reference evidence="2 3" key="1">
    <citation type="journal article" date="2009" name="Stand. Genomic Sci.">
        <title>Complete genome sequence of Desulfotomaculum acetoxidans type strain (5575).</title>
        <authorList>
            <person name="Spring S."/>
            <person name="Lapidus A."/>
            <person name="Schroder M."/>
            <person name="Gleim D."/>
            <person name="Sims D."/>
            <person name="Meincke L."/>
            <person name="Glavina Del Rio T."/>
            <person name="Tice H."/>
            <person name="Copeland A."/>
            <person name="Cheng J.F."/>
            <person name="Lucas S."/>
            <person name="Chen F."/>
            <person name="Nolan M."/>
            <person name="Bruce D."/>
            <person name="Goodwin L."/>
            <person name="Pitluck S."/>
            <person name="Ivanova N."/>
            <person name="Mavromatis K."/>
            <person name="Mikhailova N."/>
            <person name="Pati A."/>
            <person name="Chen A."/>
            <person name="Palaniappan K."/>
            <person name="Land M."/>
            <person name="Hauser L."/>
            <person name="Chang Y.J."/>
            <person name="Jeffries C.D."/>
            <person name="Chain P."/>
            <person name="Saunders E."/>
            <person name="Brettin T."/>
            <person name="Detter J.C."/>
            <person name="Goker M."/>
            <person name="Bristow J."/>
            <person name="Eisen J.A."/>
            <person name="Markowitz V."/>
            <person name="Hugenholtz P."/>
            <person name="Kyrpides N.C."/>
            <person name="Klenk H.P."/>
            <person name="Han C."/>
        </authorList>
    </citation>
    <scope>NUCLEOTIDE SEQUENCE [LARGE SCALE GENOMIC DNA]</scope>
    <source>
        <strain evidence="3">ATCC 49208 / DSM 771 / VKM B-1644</strain>
    </source>
</reference>
<dbReference type="InterPro" id="IPR055902">
    <property type="entry name" value="DUF7479"/>
</dbReference>
<dbReference type="Proteomes" id="UP000002217">
    <property type="component" value="Chromosome"/>
</dbReference>
<evidence type="ECO:0000313" key="2">
    <source>
        <dbReference type="EMBL" id="ACV64161.1"/>
    </source>
</evidence>
<dbReference type="EMBL" id="CP001720">
    <property type="protein sequence ID" value="ACV64161.1"/>
    <property type="molecule type" value="Genomic_DNA"/>
</dbReference>
<name>C8W6Q2_DESAS</name>
<dbReference type="HOGENOM" id="CLU_202418_0_0_9"/>
<proteinExistence type="predicted"/>
<dbReference type="OrthoDB" id="1753012at2"/>
<dbReference type="InterPro" id="IPR054656">
    <property type="entry name" value="DVU_1557-like"/>
</dbReference>
<gene>
    <name evidence="2" type="ordered locus">Dtox_3438</name>
</gene>
<dbReference type="Pfam" id="PF24292">
    <property type="entry name" value="DUF7479"/>
    <property type="match status" value="1"/>
</dbReference>
<feature type="domain" description="DUF7479" evidence="1">
    <location>
        <begin position="12"/>
        <end position="70"/>
    </location>
</feature>
<evidence type="ECO:0000259" key="1">
    <source>
        <dbReference type="Pfam" id="PF24292"/>
    </source>
</evidence>
<accession>C8W6Q2</accession>
<protein>
    <recommendedName>
        <fullName evidence="1">DUF7479 domain-containing protein</fullName>
    </recommendedName>
</protein>
<dbReference type="STRING" id="485916.Dtox_3438"/>
<keyword evidence="3" id="KW-1185">Reference proteome</keyword>
<dbReference type="eggNOG" id="ENOG5033A2R">
    <property type="taxonomic scope" value="Bacteria"/>
</dbReference>
<dbReference type="KEGG" id="dae:Dtox_3438"/>
<dbReference type="RefSeq" id="WP_015758851.1">
    <property type="nucleotide sequence ID" value="NC_013216.1"/>
</dbReference>
<sequence length="70" mass="7792">MAQFREVSGGENWKCEKCGVVLEPGKVNIIYMGSNFTVELLKCPLCGLVLISEELALGKMLEVEKMLEDK</sequence>
<evidence type="ECO:0000313" key="3">
    <source>
        <dbReference type="Proteomes" id="UP000002217"/>
    </source>
</evidence>
<organism evidence="2 3">
    <name type="scientific">Desulfofarcimen acetoxidans (strain ATCC 49208 / DSM 771 / KCTC 5769 / VKM B-1644 / 5575)</name>
    <name type="common">Desulfotomaculum acetoxidans</name>
    <dbReference type="NCBI Taxonomy" id="485916"/>
    <lineage>
        <taxon>Bacteria</taxon>
        <taxon>Bacillati</taxon>
        <taxon>Bacillota</taxon>
        <taxon>Clostridia</taxon>
        <taxon>Eubacteriales</taxon>
        <taxon>Peptococcaceae</taxon>
        <taxon>Desulfofarcimen</taxon>
    </lineage>
</organism>